<evidence type="ECO:0000256" key="14">
    <source>
        <dbReference type="ARBA" id="ARBA00023242"/>
    </source>
</evidence>
<keyword evidence="13 16" id="KW-0413">Isomerase</keyword>
<dbReference type="GeneTree" id="ENSGT00950000183087"/>
<dbReference type="GO" id="GO:0006915">
    <property type="term" value="P:apoptotic process"/>
    <property type="evidence" value="ECO:0007669"/>
    <property type="project" value="UniProtKB-KW"/>
</dbReference>
<dbReference type="GO" id="GO:0006457">
    <property type="term" value="P:protein folding"/>
    <property type="evidence" value="ECO:0007669"/>
    <property type="project" value="InterPro"/>
</dbReference>
<dbReference type="EC" id="5.2.1.8" evidence="16"/>
<evidence type="ECO:0000256" key="7">
    <source>
        <dbReference type="ARBA" id="ARBA00022525"/>
    </source>
</evidence>
<evidence type="ECO:0000256" key="5">
    <source>
        <dbReference type="ARBA" id="ARBA00022490"/>
    </source>
</evidence>
<dbReference type="InterPro" id="IPR029000">
    <property type="entry name" value="Cyclophilin-like_dom_sf"/>
</dbReference>
<dbReference type="eggNOG" id="KOG0865">
    <property type="taxonomic scope" value="Eukaryota"/>
</dbReference>
<dbReference type="InParanoid" id="M3XTP4"/>
<comment type="catalytic activity">
    <reaction evidence="1 16">
        <text>[protein]-peptidylproline (omega=180) = [protein]-peptidylproline (omega=0)</text>
        <dbReference type="Rhea" id="RHEA:16237"/>
        <dbReference type="Rhea" id="RHEA-COMP:10747"/>
        <dbReference type="Rhea" id="RHEA-COMP:10748"/>
        <dbReference type="ChEBI" id="CHEBI:83833"/>
        <dbReference type="ChEBI" id="CHEBI:83834"/>
        <dbReference type="EC" id="5.2.1.8"/>
    </reaction>
</comment>
<dbReference type="PROSITE" id="PS50072">
    <property type="entry name" value="CSA_PPIASE_2"/>
    <property type="match status" value="1"/>
</dbReference>
<keyword evidence="5" id="KW-0963">Cytoplasm</keyword>
<accession>M3XTP4</accession>
<feature type="compositionally biased region" description="Polar residues" evidence="17">
    <location>
        <begin position="152"/>
        <end position="161"/>
    </location>
</feature>
<sequence length="161" mass="17571">MESPRLKFPLTLIYSGNRKATLYKVCISSLAENFRALSTGEKGLGYKVSCFHRIIPGFLCQGGDLICHHSTGGRSIYGNKVDVEDFILKHKGLGILLVANAGPNPNSSRFLICTAKTEWLAGWHAVFGKVRKGMNIGSMDGFGSRNGKTSEKITTSDCRQT</sequence>
<proteinExistence type="inferred from homology"/>
<evidence type="ECO:0000256" key="6">
    <source>
        <dbReference type="ARBA" id="ARBA00022499"/>
    </source>
</evidence>
<feature type="region of interest" description="Disordered" evidence="17">
    <location>
        <begin position="141"/>
        <end position="161"/>
    </location>
</feature>
<evidence type="ECO:0000256" key="1">
    <source>
        <dbReference type="ARBA" id="ARBA00000971"/>
    </source>
</evidence>
<evidence type="ECO:0000256" key="17">
    <source>
        <dbReference type="SAM" id="MobiDB-lite"/>
    </source>
</evidence>
<evidence type="ECO:0000259" key="18">
    <source>
        <dbReference type="PROSITE" id="PS50072"/>
    </source>
</evidence>
<evidence type="ECO:0000256" key="11">
    <source>
        <dbReference type="ARBA" id="ARBA00022990"/>
    </source>
</evidence>
<evidence type="ECO:0000256" key="3">
    <source>
        <dbReference type="ARBA" id="ARBA00004496"/>
    </source>
</evidence>
<dbReference type="PANTHER" id="PTHR11071:SF490">
    <property type="entry name" value="PEPTIDYL-PROLYL CIS-TRANS ISOMERASE A"/>
    <property type="match status" value="1"/>
</dbReference>
<comment type="subcellular location">
    <subcellularLocation>
        <location evidence="3">Cytoplasm</location>
    </subcellularLocation>
    <subcellularLocation>
        <location evidence="2">Nucleus</location>
    </subcellularLocation>
    <subcellularLocation>
        <location evidence="4">Secreted</location>
    </subcellularLocation>
</comment>
<comment type="similarity">
    <text evidence="15">Belongs to the cyclophilin-type PPIase family. PPIase A subfamily.</text>
</comment>
<dbReference type="GO" id="GO:0005737">
    <property type="term" value="C:cytoplasm"/>
    <property type="evidence" value="ECO:0007669"/>
    <property type="project" value="UniProtKB-SubCell"/>
</dbReference>
<evidence type="ECO:0000256" key="4">
    <source>
        <dbReference type="ARBA" id="ARBA00004613"/>
    </source>
</evidence>
<dbReference type="AlphaFoldDB" id="M3XTP4"/>
<dbReference type="OMA" id="LICHHST"/>
<dbReference type="PRINTS" id="PR00153">
    <property type="entry name" value="CSAPPISMRASE"/>
</dbReference>
<organism evidence="19">
    <name type="scientific">Mustela putorius furo</name>
    <name type="common">European domestic ferret</name>
    <name type="synonym">Mustela furo</name>
    <dbReference type="NCBI Taxonomy" id="9669"/>
    <lineage>
        <taxon>Eukaryota</taxon>
        <taxon>Metazoa</taxon>
        <taxon>Chordata</taxon>
        <taxon>Craniata</taxon>
        <taxon>Vertebrata</taxon>
        <taxon>Euteleostomi</taxon>
        <taxon>Mammalia</taxon>
        <taxon>Eutheria</taxon>
        <taxon>Laurasiatheria</taxon>
        <taxon>Carnivora</taxon>
        <taxon>Caniformia</taxon>
        <taxon>Musteloidea</taxon>
        <taxon>Mustelidae</taxon>
        <taxon>Mustelinae</taxon>
        <taxon>Mustela</taxon>
    </lineage>
</organism>
<name>M3XTP4_MUSPF</name>
<dbReference type="GO" id="GO:0003755">
    <property type="term" value="F:peptidyl-prolyl cis-trans isomerase activity"/>
    <property type="evidence" value="ECO:0007669"/>
    <property type="project" value="UniProtKB-UniRule"/>
</dbReference>
<dbReference type="GO" id="GO:0005634">
    <property type="term" value="C:nucleus"/>
    <property type="evidence" value="ECO:0007669"/>
    <property type="project" value="UniProtKB-SubCell"/>
</dbReference>
<evidence type="ECO:0000256" key="2">
    <source>
        <dbReference type="ARBA" id="ARBA00004123"/>
    </source>
</evidence>
<evidence type="ECO:0000256" key="8">
    <source>
        <dbReference type="ARBA" id="ARBA00022553"/>
    </source>
</evidence>
<dbReference type="GO" id="GO:0005576">
    <property type="term" value="C:extracellular region"/>
    <property type="evidence" value="ECO:0007669"/>
    <property type="project" value="UniProtKB-SubCell"/>
</dbReference>
<evidence type="ECO:0000256" key="12">
    <source>
        <dbReference type="ARBA" id="ARBA00023110"/>
    </source>
</evidence>
<dbReference type="SUPFAM" id="SSF50891">
    <property type="entry name" value="Cyclophilin-like"/>
    <property type="match status" value="1"/>
</dbReference>
<dbReference type="PIRSF" id="PIRSF001467">
    <property type="entry name" value="Peptidylpro_ismrse"/>
    <property type="match status" value="1"/>
</dbReference>
<keyword evidence="11" id="KW-0007">Acetylation</keyword>
<comment type="function">
    <text evidence="16">PPIases accelerate the folding of proteins. It catalyzes the cis-trans isomerization of proline imidic peptide bonds in oligopeptides.</text>
</comment>
<keyword evidence="9" id="KW-0053">Apoptosis</keyword>
<protein>
    <recommendedName>
        <fullName evidence="16">Peptidyl-prolyl cis-trans isomerase</fullName>
        <shortName evidence="16">PPIase</shortName>
        <ecNumber evidence="16">5.2.1.8</ecNumber>
    </recommendedName>
</protein>
<keyword evidence="12 16" id="KW-0697">Rotamase</keyword>
<evidence type="ECO:0000256" key="15">
    <source>
        <dbReference type="ARBA" id="ARBA00037940"/>
    </source>
</evidence>
<dbReference type="HOGENOM" id="CLU_012062_4_3_1"/>
<reference evidence="19" key="1">
    <citation type="submission" date="2024-06" db="UniProtKB">
        <authorList>
            <consortium name="Ensembl"/>
        </authorList>
    </citation>
    <scope>IDENTIFICATION</scope>
</reference>
<evidence type="ECO:0000256" key="10">
    <source>
        <dbReference type="ARBA" id="ARBA00022843"/>
    </source>
</evidence>
<dbReference type="PROSITE" id="PS00170">
    <property type="entry name" value="CSA_PPIASE_1"/>
    <property type="match status" value="1"/>
</dbReference>
<feature type="domain" description="PPIase cyclophilin-type" evidence="18">
    <location>
        <begin position="16"/>
        <end position="136"/>
    </location>
</feature>
<evidence type="ECO:0000256" key="9">
    <source>
        <dbReference type="ARBA" id="ARBA00022703"/>
    </source>
</evidence>
<evidence type="ECO:0000256" key="16">
    <source>
        <dbReference type="RuleBase" id="RU363019"/>
    </source>
</evidence>
<keyword evidence="14" id="KW-0539">Nucleus</keyword>
<dbReference type="PANTHER" id="PTHR11071">
    <property type="entry name" value="PEPTIDYL-PROLYL CIS-TRANS ISOMERASE"/>
    <property type="match status" value="1"/>
</dbReference>
<dbReference type="Gene3D" id="2.40.100.10">
    <property type="entry name" value="Cyclophilin-like"/>
    <property type="match status" value="1"/>
</dbReference>
<dbReference type="Ensembl" id="ENSMPUT00000002495.1">
    <property type="protein sequence ID" value="ENSMPUP00000002444.1"/>
    <property type="gene ID" value="ENSMPUG00000002472.1"/>
</dbReference>
<dbReference type="STRING" id="9669.ENSMPUP00000002444"/>
<keyword evidence="8" id="KW-0597">Phosphoprotein</keyword>
<keyword evidence="6" id="KW-1017">Isopeptide bond</keyword>
<keyword evidence="10" id="KW-0832">Ubl conjugation</keyword>
<dbReference type="InterPro" id="IPR020892">
    <property type="entry name" value="Cyclophilin-type_PPIase_CS"/>
</dbReference>
<keyword evidence="7" id="KW-0964">Secreted</keyword>
<evidence type="ECO:0000256" key="13">
    <source>
        <dbReference type="ARBA" id="ARBA00023235"/>
    </source>
</evidence>
<dbReference type="Pfam" id="PF00160">
    <property type="entry name" value="Pro_isomerase"/>
    <property type="match status" value="1"/>
</dbReference>
<dbReference type="InterPro" id="IPR024936">
    <property type="entry name" value="Cyclophilin-type_PPIase"/>
</dbReference>
<evidence type="ECO:0000313" key="19">
    <source>
        <dbReference type="Ensembl" id="ENSMPUP00000002444.1"/>
    </source>
</evidence>
<dbReference type="GO" id="GO:0016018">
    <property type="term" value="F:cyclosporin A binding"/>
    <property type="evidence" value="ECO:0007669"/>
    <property type="project" value="TreeGrafter"/>
</dbReference>
<dbReference type="EMBL" id="AEYP01039156">
    <property type="status" value="NOT_ANNOTATED_CDS"/>
    <property type="molecule type" value="Genomic_DNA"/>
</dbReference>
<dbReference type="InterPro" id="IPR002130">
    <property type="entry name" value="Cyclophilin-type_PPIase_dom"/>
</dbReference>